<evidence type="ECO:0000256" key="1">
    <source>
        <dbReference type="ARBA" id="ARBA00009437"/>
    </source>
</evidence>
<dbReference type="GO" id="GO:0006351">
    <property type="term" value="P:DNA-templated transcription"/>
    <property type="evidence" value="ECO:0007669"/>
    <property type="project" value="TreeGrafter"/>
</dbReference>
<keyword evidence="4" id="KW-0804">Transcription</keyword>
<dbReference type="Gene3D" id="1.10.10.10">
    <property type="entry name" value="Winged helix-like DNA-binding domain superfamily/Winged helix DNA-binding domain"/>
    <property type="match status" value="1"/>
</dbReference>
<dbReference type="KEGG" id="pacs:FAZ98_25690"/>
<dbReference type="RefSeq" id="WP_158955325.1">
    <property type="nucleotide sequence ID" value="NZ_CP046915.1"/>
</dbReference>
<dbReference type="CDD" id="cd08422">
    <property type="entry name" value="PBP2_CrgA_like"/>
    <property type="match status" value="1"/>
</dbReference>
<protein>
    <submittedName>
        <fullName evidence="7">LysR family transcriptional regulator</fullName>
    </submittedName>
</protein>
<reference evidence="7 8" key="1">
    <citation type="submission" date="2019-12" db="EMBL/GenBank/DDBJ databases">
        <title>Paraburkholderia acidiphila 7Q-K02 sp. nov and Paraburkholderia acidisoli DHF22 sp. nov., two strains isolated from forest soil.</title>
        <authorList>
            <person name="Gao Z."/>
            <person name="Qiu L."/>
        </authorList>
    </citation>
    <scope>NUCLEOTIDE SEQUENCE [LARGE SCALE GENOMIC DNA]</scope>
    <source>
        <strain evidence="7 8">DHF22</strain>
    </source>
</reference>
<dbReference type="InterPro" id="IPR005119">
    <property type="entry name" value="LysR_subst-bd"/>
</dbReference>
<organism evidence="7 8">
    <name type="scientific">Paraburkholderia acidisoli</name>
    <dbReference type="NCBI Taxonomy" id="2571748"/>
    <lineage>
        <taxon>Bacteria</taxon>
        <taxon>Pseudomonadati</taxon>
        <taxon>Pseudomonadota</taxon>
        <taxon>Betaproteobacteria</taxon>
        <taxon>Burkholderiales</taxon>
        <taxon>Burkholderiaceae</taxon>
        <taxon>Paraburkholderia</taxon>
    </lineage>
</organism>
<evidence type="ECO:0000256" key="5">
    <source>
        <dbReference type="SAM" id="MobiDB-lite"/>
    </source>
</evidence>
<dbReference type="GO" id="GO:0043565">
    <property type="term" value="F:sequence-specific DNA binding"/>
    <property type="evidence" value="ECO:0007669"/>
    <property type="project" value="TreeGrafter"/>
</dbReference>
<dbReference type="SUPFAM" id="SSF53850">
    <property type="entry name" value="Periplasmic binding protein-like II"/>
    <property type="match status" value="2"/>
</dbReference>
<dbReference type="Pfam" id="PF00126">
    <property type="entry name" value="HTH_1"/>
    <property type="match status" value="1"/>
</dbReference>
<keyword evidence="3" id="KW-0238">DNA-binding</keyword>
<comment type="similarity">
    <text evidence="1">Belongs to the LysR transcriptional regulatory family.</text>
</comment>
<keyword evidence="2" id="KW-0805">Transcription regulation</keyword>
<dbReference type="GO" id="GO:0003700">
    <property type="term" value="F:DNA-binding transcription factor activity"/>
    <property type="evidence" value="ECO:0007669"/>
    <property type="project" value="InterPro"/>
</dbReference>
<sequence length="332" mass="36118">MGDLRQLVVFAETVASGSMSAAAARLGMTPSAVSQTIKALERQAGVTLLHRSTRKLALTEDGKQCYAHCERLMSSWKAASDSLSQARDAPSGELRIAAPLGLGPLIAPALSLVLSTWPQLRLRLMVSDDMVDLIDARVDLAIRIGKLADSGWTAQKLCELDTILCASPAYLERHGTPGTPQALSGHHWIALEREVEAARSLDAADGAAPAIPVTLYTESRAEKRPEKRPEKRTEKRVKQTVRVNVRAMSTSQPAVQQLCEEGMGIARVSYVEVLAQLKSRRLVHVLPKWAFAPLPVTLVTPRKEGQPAKVRAAVQALRDYFRDLPVVRASGE</sequence>
<dbReference type="SUPFAM" id="SSF46785">
    <property type="entry name" value="Winged helix' DNA-binding domain"/>
    <property type="match status" value="1"/>
</dbReference>
<feature type="domain" description="HTH lysR-type" evidence="6">
    <location>
        <begin position="1"/>
        <end position="59"/>
    </location>
</feature>
<dbReference type="OrthoDB" id="9786526at2"/>
<dbReference type="Pfam" id="PF03466">
    <property type="entry name" value="LysR_substrate"/>
    <property type="match status" value="2"/>
</dbReference>
<evidence type="ECO:0000256" key="2">
    <source>
        <dbReference type="ARBA" id="ARBA00023015"/>
    </source>
</evidence>
<dbReference type="InterPro" id="IPR036388">
    <property type="entry name" value="WH-like_DNA-bd_sf"/>
</dbReference>
<dbReference type="InterPro" id="IPR058163">
    <property type="entry name" value="LysR-type_TF_proteobact-type"/>
</dbReference>
<evidence type="ECO:0000259" key="6">
    <source>
        <dbReference type="PROSITE" id="PS50931"/>
    </source>
</evidence>
<evidence type="ECO:0000313" key="7">
    <source>
        <dbReference type="EMBL" id="QGZ65168.1"/>
    </source>
</evidence>
<dbReference type="AlphaFoldDB" id="A0A7Z2JIG3"/>
<name>A0A7Z2JIG3_9BURK</name>
<dbReference type="FunFam" id="1.10.10.10:FF:000001">
    <property type="entry name" value="LysR family transcriptional regulator"/>
    <property type="match status" value="1"/>
</dbReference>
<dbReference type="Gene3D" id="3.40.190.290">
    <property type="match status" value="1"/>
</dbReference>
<gene>
    <name evidence="7" type="ORF">FAZ98_25690</name>
</gene>
<evidence type="ECO:0000256" key="4">
    <source>
        <dbReference type="ARBA" id="ARBA00023163"/>
    </source>
</evidence>
<proteinExistence type="inferred from homology"/>
<dbReference type="EMBL" id="CP046915">
    <property type="protein sequence ID" value="QGZ65168.1"/>
    <property type="molecule type" value="Genomic_DNA"/>
</dbReference>
<dbReference type="InterPro" id="IPR000847">
    <property type="entry name" value="LysR_HTH_N"/>
</dbReference>
<feature type="region of interest" description="Disordered" evidence="5">
    <location>
        <begin position="218"/>
        <end position="237"/>
    </location>
</feature>
<dbReference type="PANTHER" id="PTHR30537:SF30">
    <property type="entry name" value="TRANSCRIPTIONAL REGULATOR-RELATED"/>
    <property type="match status" value="1"/>
</dbReference>
<dbReference type="PROSITE" id="PS50931">
    <property type="entry name" value="HTH_LYSR"/>
    <property type="match status" value="1"/>
</dbReference>
<accession>A0A7Z2JIG3</accession>
<dbReference type="Proteomes" id="UP000433577">
    <property type="component" value="Chromosome 3"/>
</dbReference>
<keyword evidence="8" id="KW-1185">Reference proteome</keyword>
<evidence type="ECO:0000256" key="3">
    <source>
        <dbReference type="ARBA" id="ARBA00023125"/>
    </source>
</evidence>
<feature type="compositionally biased region" description="Basic and acidic residues" evidence="5">
    <location>
        <begin position="219"/>
        <end position="237"/>
    </location>
</feature>
<dbReference type="PANTHER" id="PTHR30537">
    <property type="entry name" value="HTH-TYPE TRANSCRIPTIONAL REGULATOR"/>
    <property type="match status" value="1"/>
</dbReference>
<dbReference type="InterPro" id="IPR036390">
    <property type="entry name" value="WH_DNA-bd_sf"/>
</dbReference>
<evidence type="ECO:0000313" key="8">
    <source>
        <dbReference type="Proteomes" id="UP000433577"/>
    </source>
</evidence>